<dbReference type="Proteomes" id="UP000295807">
    <property type="component" value="Unassembled WGS sequence"/>
</dbReference>
<keyword evidence="1 4" id="KW-0378">Hydrolase</keyword>
<dbReference type="GO" id="GO:0016787">
    <property type="term" value="F:hydrolase activity"/>
    <property type="evidence" value="ECO:0007669"/>
    <property type="project" value="UniProtKB-KW"/>
</dbReference>
<feature type="region of interest" description="Disordered" evidence="2">
    <location>
        <begin position="405"/>
        <end position="442"/>
    </location>
</feature>
<reference evidence="4 5" key="1">
    <citation type="submission" date="2019-03" db="EMBL/GenBank/DDBJ databases">
        <title>Genomic Encyclopedia of Type Strains, Phase IV (KMG-IV): sequencing the most valuable type-strain genomes for metagenomic binning, comparative biology and taxonomic classification.</title>
        <authorList>
            <person name="Goeker M."/>
        </authorList>
    </citation>
    <scope>NUCLEOTIDE SEQUENCE [LARGE SCALE GENOMIC DNA]</scope>
    <source>
        <strain evidence="4 5">DSM 21100</strain>
    </source>
</reference>
<protein>
    <submittedName>
        <fullName evidence="4">Cytosine/adenosine deaminase-related metal-dependent hydrolase</fullName>
    </submittedName>
</protein>
<gene>
    <name evidence="4" type="ORF">EDD80_101509</name>
</gene>
<evidence type="ECO:0000256" key="2">
    <source>
        <dbReference type="SAM" id="MobiDB-lite"/>
    </source>
</evidence>
<sequence length="442" mass="47544">MRKLTADWVFDGSRLHPGAVLVLEEDGAVADLLLSGPDTGSENADAEYMEGVLTPGFINAHCHLELSPMKGLVQKGRGLVDFILQLQRSRHFPEEEVIAAMEQAESEMLAGGIVAVGDIANSNLSFSLKHNSRLQYHTFLEVFGFDPCKAEKILSDAVRLKEAFTTGPGSGTGTASPGVHASGTPAASGFGPAPGSRAGIVPHSPYSVSRKLFELIAGQAANGSGPELFSIHNQESAEEDLFYGDGSGDFNRLYREFGIDISFFRPYGCAALAAWLPWLGESGKILLVHNTYTRAEDIALASKGSNAWWCLCPNANLYIEQRLPDIPLFVEQGLNLVLGTDSLASNDRLSILEEMKTIAGRFPGISLEQLLQWATRNGAEFFGWEHLGSFKKGKKPGVNLLSGLDGLRPGENTRVTPLVQAGRPTGETGAASQEGRWQQGSE</sequence>
<dbReference type="PANTHER" id="PTHR43794">
    <property type="entry name" value="AMINOHYDROLASE SSNA-RELATED"/>
    <property type="match status" value="1"/>
</dbReference>
<evidence type="ECO:0000256" key="1">
    <source>
        <dbReference type="ARBA" id="ARBA00022801"/>
    </source>
</evidence>
<dbReference type="SUPFAM" id="SSF51556">
    <property type="entry name" value="Metallo-dependent hydrolases"/>
    <property type="match status" value="1"/>
</dbReference>
<dbReference type="PANTHER" id="PTHR43794:SF11">
    <property type="entry name" value="AMIDOHYDROLASE-RELATED DOMAIN-CONTAINING PROTEIN"/>
    <property type="match status" value="1"/>
</dbReference>
<accession>A0A4R3KWX8</accession>
<dbReference type="InterPro" id="IPR032466">
    <property type="entry name" value="Metal_Hydrolase"/>
</dbReference>
<name>A0A4R3KWX8_9SPHI</name>
<dbReference type="InterPro" id="IPR006680">
    <property type="entry name" value="Amidohydro-rel"/>
</dbReference>
<proteinExistence type="predicted"/>
<dbReference type="InterPro" id="IPR050287">
    <property type="entry name" value="MTA/SAH_deaminase"/>
</dbReference>
<evidence type="ECO:0000313" key="5">
    <source>
        <dbReference type="Proteomes" id="UP000295807"/>
    </source>
</evidence>
<dbReference type="OrthoDB" id="9807210at2"/>
<feature type="domain" description="Amidohydrolase-related" evidence="3">
    <location>
        <begin position="284"/>
        <end position="401"/>
    </location>
</feature>
<feature type="region of interest" description="Disordered" evidence="2">
    <location>
        <begin position="167"/>
        <end position="188"/>
    </location>
</feature>
<organism evidence="4 5">
    <name type="scientific">Anseongella ginsenosidimutans</name>
    <dbReference type="NCBI Taxonomy" id="496056"/>
    <lineage>
        <taxon>Bacteria</taxon>
        <taxon>Pseudomonadati</taxon>
        <taxon>Bacteroidota</taxon>
        <taxon>Sphingobacteriia</taxon>
        <taxon>Sphingobacteriales</taxon>
        <taxon>Sphingobacteriaceae</taxon>
        <taxon>Anseongella</taxon>
    </lineage>
</organism>
<dbReference type="RefSeq" id="WP_132127748.1">
    <property type="nucleotide sequence ID" value="NZ_CP042432.1"/>
</dbReference>
<dbReference type="EMBL" id="SMAD01000001">
    <property type="protein sequence ID" value="TCS90309.1"/>
    <property type="molecule type" value="Genomic_DNA"/>
</dbReference>
<evidence type="ECO:0000313" key="4">
    <source>
        <dbReference type="EMBL" id="TCS90309.1"/>
    </source>
</evidence>
<dbReference type="Gene3D" id="3.20.20.140">
    <property type="entry name" value="Metal-dependent hydrolases"/>
    <property type="match status" value="1"/>
</dbReference>
<evidence type="ECO:0000259" key="3">
    <source>
        <dbReference type="Pfam" id="PF01979"/>
    </source>
</evidence>
<dbReference type="AlphaFoldDB" id="A0A4R3KWX8"/>
<dbReference type="Pfam" id="PF01979">
    <property type="entry name" value="Amidohydro_1"/>
    <property type="match status" value="1"/>
</dbReference>
<keyword evidence="5" id="KW-1185">Reference proteome</keyword>
<comment type="caution">
    <text evidence="4">The sequence shown here is derived from an EMBL/GenBank/DDBJ whole genome shotgun (WGS) entry which is preliminary data.</text>
</comment>